<keyword evidence="17" id="KW-1185">Reference proteome</keyword>
<dbReference type="EC" id="3.2.2.31" evidence="4 14"/>
<dbReference type="Gene3D" id="1.10.340.30">
    <property type="entry name" value="Hypothetical protein, domain 2"/>
    <property type="match status" value="1"/>
</dbReference>
<dbReference type="RefSeq" id="WP_104813624.1">
    <property type="nucleotide sequence ID" value="NZ_MQUB01000001.1"/>
</dbReference>
<dbReference type="GO" id="GO:0000701">
    <property type="term" value="F:purine-specific mismatch base pair DNA N-glycosylase activity"/>
    <property type="evidence" value="ECO:0007669"/>
    <property type="project" value="UniProtKB-EC"/>
</dbReference>
<comment type="catalytic activity">
    <reaction evidence="1 14">
        <text>Hydrolyzes free adenine bases from 7,8-dihydro-8-oxoguanine:adenine mismatched double-stranded DNA, leaving an apurinic site.</text>
        <dbReference type="EC" id="3.2.2.31"/>
    </reaction>
</comment>
<comment type="similarity">
    <text evidence="3 14">Belongs to the Nth/MutY family.</text>
</comment>
<dbReference type="GO" id="GO:0035485">
    <property type="term" value="F:adenine/guanine mispair binding"/>
    <property type="evidence" value="ECO:0007669"/>
    <property type="project" value="TreeGrafter"/>
</dbReference>
<sequence length="355" mass="40714">MKEKDSQFSNSLIAWYLENARILPWRSTRDPYLVWLSEIILQQTRVDQGMPYYNRFSQAFPTVHHLADASEETVFKLWQGLGYYSRARNLHFTAKYVSNELDGVFPTSYSELIKLKGVGDYTASAIASICSDEAQAVVDGNVYRVLSRVFGLDTPIDTTLGKRQFRELAQQLIDPKQPGTYNQAIMEFGARYCVPRNPTCEGCIFQSKCVGYKLGKVGELPVKKGKTKVRPVYHNYLVVTSEDGKTLLEKREGRGIWQGLYQFPMTESDQPIGSALPDTVLELYQSKYGLRSVIRYKEEPVIHLLSHRKIYAHFWILQTEELKKEGVDYSRIEEFAVPVLLDNFIREFPVFASGK</sequence>
<dbReference type="SUPFAM" id="SSF55811">
    <property type="entry name" value="Nudix"/>
    <property type="match status" value="1"/>
</dbReference>
<dbReference type="InterPro" id="IPR005760">
    <property type="entry name" value="A/G_AdeGlyc_MutY"/>
</dbReference>
<keyword evidence="9" id="KW-0378">Hydrolase</keyword>
<dbReference type="Pfam" id="PF00730">
    <property type="entry name" value="HhH-GPD"/>
    <property type="match status" value="1"/>
</dbReference>
<evidence type="ECO:0000256" key="12">
    <source>
        <dbReference type="ARBA" id="ARBA00023204"/>
    </source>
</evidence>
<evidence type="ECO:0000256" key="10">
    <source>
        <dbReference type="ARBA" id="ARBA00023004"/>
    </source>
</evidence>
<dbReference type="Gene3D" id="1.10.1670.10">
    <property type="entry name" value="Helix-hairpin-Helix base-excision DNA repair enzymes (C-terminal)"/>
    <property type="match status" value="1"/>
</dbReference>
<evidence type="ECO:0000259" key="15">
    <source>
        <dbReference type="SMART" id="SM00478"/>
    </source>
</evidence>
<comment type="caution">
    <text evidence="16">The sequence shown here is derived from an EMBL/GenBank/DDBJ whole genome shotgun (WGS) entry which is preliminary data.</text>
</comment>
<evidence type="ECO:0000256" key="8">
    <source>
        <dbReference type="ARBA" id="ARBA00022763"/>
    </source>
</evidence>
<dbReference type="GO" id="GO:0051539">
    <property type="term" value="F:4 iron, 4 sulfur cluster binding"/>
    <property type="evidence" value="ECO:0007669"/>
    <property type="project" value="UniProtKB-UniRule"/>
</dbReference>
<dbReference type="Pfam" id="PF00633">
    <property type="entry name" value="HHH"/>
    <property type="match status" value="1"/>
</dbReference>
<dbReference type="InterPro" id="IPR003265">
    <property type="entry name" value="HhH-GPD_domain"/>
</dbReference>
<dbReference type="GO" id="GO:0032357">
    <property type="term" value="F:oxidized purine DNA binding"/>
    <property type="evidence" value="ECO:0007669"/>
    <property type="project" value="TreeGrafter"/>
</dbReference>
<dbReference type="GO" id="GO:0034039">
    <property type="term" value="F:8-oxo-7,8-dihydroguanine DNA N-glycosylase activity"/>
    <property type="evidence" value="ECO:0007669"/>
    <property type="project" value="TreeGrafter"/>
</dbReference>
<dbReference type="Pfam" id="PF14815">
    <property type="entry name" value="NUDIX_4"/>
    <property type="match status" value="1"/>
</dbReference>
<keyword evidence="13 14" id="KW-0326">Glycosidase</keyword>
<reference evidence="16 17" key="1">
    <citation type="submission" date="2016-11" db="EMBL/GenBank/DDBJ databases">
        <title>Trade-off between light-utilization and light-protection in marine flavobacteria.</title>
        <authorList>
            <person name="Kumagai Y."/>
        </authorList>
    </citation>
    <scope>NUCLEOTIDE SEQUENCE [LARGE SCALE GENOMIC DNA]</scope>
    <source>
        <strain evidence="16 17">NBRC 107741</strain>
    </source>
</reference>
<dbReference type="GO" id="GO:0006284">
    <property type="term" value="P:base-excision repair"/>
    <property type="evidence" value="ECO:0007669"/>
    <property type="project" value="UniProtKB-UniRule"/>
</dbReference>
<evidence type="ECO:0000256" key="11">
    <source>
        <dbReference type="ARBA" id="ARBA00023014"/>
    </source>
</evidence>
<dbReference type="Proteomes" id="UP000239800">
    <property type="component" value="Unassembled WGS sequence"/>
</dbReference>
<name>A0A2S7KSS1_9FLAO</name>
<dbReference type="NCBIfam" id="TIGR01084">
    <property type="entry name" value="mutY"/>
    <property type="match status" value="1"/>
</dbReference>
<evidence type="ECO:0000256" key="6">
    <source>
        <dbReference type="ARBA" id="ARBA00022485"/>
    </source>
</evidence>
<evidence type="ECO:0000256" key="4">
    <source>
        <dbReference type="ARBA" id="ARBA00012045"/>
    </source>
</evidence>
<dbReference type="Gene3D" id="3.90.79.10">
    <property type="entry name" value="Nucleoside Triphosphate Pyrophosphohydrolase"/>
    <property type="match status" value="1"/>
</dbReference>
<evidence type="ECO:0000256" key="9">
    <source>
        <dbReference type="ARBA" id="ARBA00022801"/>
    </source>
</evidence>
<keyword evidence="12" id="KW-0234">DNA repair</keyword>
<keyword evidence="6" id="KW-0004">4Fe-4S</keyword>
<dbReference type="InterPro" id="IPR000445">
    <property type="entry name" value="HhH_motif"/>
</dbReference>
<evidence type="ECO:0000256" key="7">
    <source>
        <dbReference type="ARBA" id="ARBA00022723"/>
    </source>
</evidence>
<dbReference type="OrthoDB" id="9802365at2"/>
<dbReference type="InterPro" id="IPR011257">
    <property type="entry name" value="DNA_glycosylase"/>
</dbReference>
<dbReference type="InterPro" id="IPR015797">
    <property type="entry name" value="NUDIX_hydrolase-like_dom_sf"/>
</dbReference>
<dbReference type="AlphaFoldDB" id="A0A2S7KSS1"/>
<gene>
    <name evidence="16" type="ORF">BST85_12810</name>
</gene>
<dbReference type="SMART" id="SM00478">
    <property type="entry name" value="ENDO3c"/>
    <property type="match status" value="1"/>
</dbReference>
<dbReference type="GO" id="GO:0006298">
    <property type="term" value="P:mismatch repair"/>
    <property type="evidence" value="ECO:0007669"/>
    <property type="project" value="TreeGrafter"/>
</dbReference>
<organism evidence="16 17">
    <name type="scientific">Aureitalea marina</name>
    <dbReference type="NCBI Taxonomy" id="930804"/>
    <lineage>
        <taxon>Bacteria</taxon>
        <taxon>Pseudomonadati</taxon>
        <taxon>Bacteroidota</taxon>
        <taxon>Flavobacteriia</taxon>
        <taxon>Flavobacteriales</taxon>
        <taxon>Flavobacteriaceae</taxon>
        <taxon>Aureitalea</taxon>
    </lineage>
</organism>
<proteinExistence type="inferred from homology"/>
<dbReference type="InterPro" id="IPR044298">
    <property type="entry name" value="MIG/MutY"/>
</dbReference>
<evidence type="ECO:0000256" key="3">
    <source>
        <dbReference type="ARBA" id="ARBA00008343"/>
    </source>
</evidence>
<evidence type="ECO:0000256" key="13">
    <source>
        <dbReference type="ARBA" id="ARBA00023295"/>
    </source>
</evidence>
<dbReference type="EMBL" id="MQUB01000001">
    <property type="protein sequence ID" value="PQB05679.1"/>
    <property type="molecule type" value="Genomic_DNA"/>
</dbReference>
<dbReference type="PANTHER" id="PTHR42944">
    <property type="entry name" value="ADENINE DNA GLYCOSYLASE"/>
    <property type="match status" value="1"/>
</dbReference>
<dbReference type="PANTHER" id="PTHR42944:SF1">
    <property type="entry name" value="ADENINE DNA GLYCOSYLASE"/>
    <property type="match status" value="1"/>
</dbReference>
<feature type="domain" description="HhH-GPD" evidence="15">
    <location>
        <begin position="40"/>
        <end position="191"/>
    </location>
</feature>
<protein>
    <recommendedName>
        <fullName evidence="5 14">Adenine DNA glycosylase</fullName>
        <ecNumber evidence="4 14">3.2.2.31</ecNumber>
    </recommendedName>
</protein>
<dbReference type="GO" id="GO:0046872">
    <property type="term" value="F:metal ion binding"/>
    <property type="evidence" value="ECO:0007669"/>
    <property type="project" value="UniProtKB-UniRule"/>
</dbReference>
<evidence type="ECO:0000256" key="14">
    <source>
        <dbReference type="RuleBase" id="RU365096"/>
    </source>
</evidence>
<comment type="function">
    <text evidence="2">Adenine glycosylase active on G-A mispairs. MutY also corrects error-prone DNA synthesis past GO lesions which are due to the oxidatively damaged form of guanine: 7,8-dihydro-8-oxoguanine (8-oxo-dGTP).</text>
</comment>
<comment type="cofactor">
    <cofactor evidence="14">
        <name>[4Fe-4S] cluster</name>
        <dbReference type="ChEBI" id="CHEBI:49883"/>
    </cofactor>
    <text evidence="14">Binds 1 [4Fe-4S] cluster.</text>
</comment>
<keyword evidence="10 14" id="KW-0408">Iron</keyword>
<evidence type="ECO:0000256" key="1">
    <source>
        <dbReference type="ARBA" id="ARBA00000843"/>
    </source>
</evidence>
<keyword evidence="7" id="KW-0479">Metal-binding</keyword>
<dbReference type="InterPro" id="IPR029119">
    <property type="entry name" value="MutY_C"/>
</dbReference>
<evidence type="ECO:0000313" key="16">
    <source>
        <dbReference type="EMBL" id="PQB05679.1"/>
    </source>
</evidence>
<dbReference type="CDD" id="cd00056">
    <property type="entry name" value="ENDO3c"/>
    <property type="match status" value="1"/>
</dbReference>
<evidence type="ECO:0000256" key="2">
    <source>
        <dbReference type="ARBA" id="ARBA00002933"/>
    </source>
</evidence>
<keyword evidence="8 14" id="KW-0227">DNA damage</keyword>
<dbReference type="CDD" id="cd03431">
    <property type="entry name" value="NUDIX_DNA_Glycosylase_C-MutY"/>
    <property type="match status" value="1"/>
</dbReference>
<evidence type="ECO:0000256" key="5">
    <source>
        <dbReference type="ARBA" id="ARBA00022023"/>
    </source>
</evidence>
<evidence type="ECO:0000313" key="17">
    <source>
        <dbReference type="Proteomes" id="UP000239800"/>
    </source>
</evidence>
<dbReference type="FunFam" id="1.10.340.30:FF:000002">
    <property type="entry name" value="Adenine DNA glycosylase"/>
    <property type="match status" value="1"/>
</dbReference>
<accession>A0A2S7KSS1</accession>
<dbReference type="SUPFAM" id="SSF48150">
    <property type="entry name" value="DNA-glycosylase"/>
    <property type="match status" value="1"/>
</dbReference>
<dbReference type="InterPro" id="IPR023170">
    <property type="entry name" value="HhH_base_excis_C"/>
</dbReference>
<keyword evidence="11" id="KW-0411">Iron-sulfur</keyword>